<evidence type="ECO:0000313" key="2">
    <source>
        <dbReference type="EMBL" id="MCI34508.1"/>
    </source>
</evidence>
<feature type="region of interest" description="Disordered" evidence="1">
    <location>
        <begin position="1"/>
        <end position="78"/>
    </location>
</feature>
<protein>
    <submittedName>
        <fullName evidence="2">Uncharacterized protein</fullName>
    </submittedName>
</protein>
<evidence type="ECO:0000313" key="3">
    <source>
        <dbReference type="Proteomes" id="UP000265520"/>
    </source>
</evidence>
<dbReference type="AlphaFoldDB" id="A0A392RCZ9"/>
<dbReference type="EMBL" id="LXQA010214336">
    <property type="protein sequence ID" value="MCI34508.1"/>
    <property type="molecule type" value="Genomic_DNA"/>
</dbReference>
<name>A0A392RCZ9_9FABA</name>
<feature type="compositionally biased region" description="Polar residues" evidence="1">
    <location>
        <begin position="66"/>
        <end position="76"/>
    </location>
</feature>
<feature type="non-terminal residue" evidence="2">
    <location>
        <position position="1"/>
    </location>
</feature>
<feature type="non-terminal residue" evidence="2">
    <location>
        <position position="140"/>
    </location>
</feature>
<organism evidence="2 3">
    <name type="scientific">Trifolium medium</name>
    <dbReference type="NCBI Taxonomy" id="97028"/>
    <lineage>
        <taxon>Eukaryota</taxon>
        <taxon>Viridiplantae</taxon>
        <taxon>Streptophyta</taxon>
        <taxon>Embryophyta</taxon>
        <taxon>Tracheophyta</taxon>
        <taxon>Spermatophyta</taxon>
        <taxon>Magnoliopsida</taxon>
        <taxon>eudicotyledons</taxon>
        <taxon>Gunneridae</taxon>
        <taxon>Pentapetalae</taxon>
        <taxon>rosids</taxon>
        <taxon>fabids</taxon>
        <taxon>Fabales</taxon>
        <taxon>Fabaceae</taxon>
        <taxon>Papilionoideae</taxon>
        <taxon>50 kb inversion clade</taxon>
        <taxon>NPAAA clade</taxon>
        <taxon>Hologalegina</taxon>
        <taxon>IRL clade</taxon>
        <taxon>Trifolieae</taxon>
        <taxon>Trifolium</taxon>
    </lineage>
</organism>
<feature type="compositionally biased region" description="Pro residues" evidence="1">
    <location>
        <begin position="1"/>
        <end position="65"/>
    </location>
</feature>
<proteinExistence type="predicted"/>
<dbReference type="Proteomes" id="UP000265520">
    <property type="component" value="Unassembled WGS sequence"/>
</dbReference>
<keyword evidence="3" id="KW-1185">Reference proteome</keyword>
<reference evidence="2 3" key="1">
    <citation type="journal article" date="2018" name="Front. Plant Sci.">
        <title>Red Clover (Trifolium pratense) and Zigzag Clover (T. medium) - A Picture of Genomic Similarities and Differences.</title>
        <authorList>
            <person name="Dluhosova J."/>
            <person name="Istvanek J."/>
            <person name="Nedelnik J."/>
            <person name="Repkova J."/>
        </authorList>
    </citation>
    <scope>NUCLEOTIDE SEQUENCE [LARGE SCALE GENOMIC DNA]</scope>
    <source>
        <strain evidence="3">cv. 10/8</strain>
        <tissue evidence="2">Leaf</tissue>
    </source>
</reference>
<comment type="caution">
    <text evidence="2">The sequence shown here is derived from an EMBL/GenBank/DDBJ whole genome shotgun (WGS) entry which is preliminary data.</text>
</comment>
<accession>A0A392RCZ9</accession>
<evidence type="ECO:0000256" key="1">
    <source>
        <dbReference type="SAM" id="MobiDB-lite"/>
    </source>
</evidence>
<sequence length="140" mass="14574">HHVSPPPPLLSPPTPSLLSSPPPATPPPRPLLSPPTPNLLSPPLPSHHLSPPPPPTFLLSPPTPNYPATSNGSDNQTSKERDAICLKLFLGAVGTWSILTAILNLGTTILDQKLERLRHEAKVAKEAAAFAAAVASGIPA</sequence>